<dbReference type="SMART" id="SM00449">
    <property type="entry name" value="SPRY"/>
    <property type="match status" value="1"/>
</dbReference>
<evidence type="ECO:0000256" key="2">
    <source>
        <dbReference type="ARBA" id="ARBA00022771"/>
    </source>
</evidence>
<dbReference type="InterPro" id="IPR013320">
    <property type="entry name" value="ConA-like_dom_sf"/>
</dbReference>
<evidence type="ECO:0000256" key="4">
    <source>
        <dbReference type="SAM" id="MobiDB-lite"/>
    </source>
</evidence>
<reference evidence="6" key="1">
    <citation type="submission" date="2020-05" db="EMBL/GenBank/DDBJ databases">
        <title>Phylogenomic resolution of chytrid fungi.</title>
        <authorList>
            <person name="Stajich J.E."/>
            <person name="Amses K."/>
            <person name="Simmons R."/>
            <person name="Seto K."/>
            <person name="Myers J."/>
            <person name="Bonds A."/>
            <person name="Quandt C.A."/>
            <person name="Barry K."/>
            <person name="Liu P."/>
            <person name="Grigoriev I."/>
            <person name="Longcore J.E."/>
            <person name="James T.Y."/>
        </authorList>
    </citation>
    <scope>NUCLEOTIDE SEQUENCE</scope>
    <source>
        <strain evidence="6">PLAUS21</strain>
    </source>
</reference>
<keyword evidence="7" id="KW-1185">Reference proteome</keyword>
<dbReference type="GO" id="GO:0005737">
    <property type="term" value="C:cytoplasm"/>
    <property type="evidence" value="ECO:0007669"/>
    <property type="project" value="TreeGrafter"/>
</dbReference>
<dbReference type="InterPro" id="IPR016024">
    <property type="entry name" value="ARM-type_fold"/>
</dbReference>
<dbReference type="Pfam" id="PF00622">
    <property type="entry name" value="SPRY"/>
    <property type="match status" value="1"/>
</dbReference>
<keyword evidence="2" id="KW-0863">Zinc-finger</keyword>
<keyword evidence="3" id="KW-0862">Zinc</keyword>
<dbReference type="InterPro" id="IPR011989">
    <property type="entry name" value="ARM-like"/>
</dbReference>
<feature type="domain" description="B30.2/SPRY" evidence="5">
    <location>
        <begin position="593"/>
        <end position="791"/>
    </location>
</feature>
<dbReference type="SUPFAM" id="SSF48371">
    <property type="entry name" value="ARM repeat"/>
    <property type="match status" value="1"/>
</dbReference>
<dbReference type="PROSITE" id="PS50188">
    <property type="entry name" value="B302_SPRY"/>
    <property type="match status" value="1"/>
</dbReference>
<dbReference type="AlphaFoldDB" id="A0AAD5UHE2"/>
<keyword evidence="1" id="KW-0479">Metal-binding</keyword>
<proteinExistence type="predicted"/>
<dbReference type="Gene3D" id="1.25.10.10">
    <property type="entry name" value="Leucine-rich Repeat Variant"/>
    <property type="match status" value="2"/>
</dbReference>
<dbReference type="GO" id="GO:0051603">
    <property type="term" value="P:proteolysis involved in protein catabolic process"/>
    <property type="evidence" value="ECO:0007669"/>
    <property type="project" value="TreeGrafter"/>
</dbReference>
<dbReference type="Gene3D" id="2.60.120.920">
    <property type="match status" value="1"/>
</dbReference>
<accession>A0AAD5UHE2</accession>
<sequence length="1095" mass="123917">MQILFDRAMSSKHLPYLLECCQSEDNVKRKKAMIIVQQLVGSERNRGVLTRKKLPKILVKSLRLDGDPEIHRYAIVSYGVLDCLIKFLQDEPNRYSDLKFWSISLIHQFSQTDSVSAILIAKKIMNLLTEMVKLNFGNPNVQKLCFHAIVRILSTIDDEDESKQILLELADLKLISLAAGCLRNSDVELASWKLFYKEILKVKLIDKIVKTLQGQEEQTIYWALGLLHMLAFQMPDQKSLFESGALSAMLNIHDSVMLHIHLYVIEIIGVLCTDPLNISSLESSKMVERLISYIQFDDIDIKNTAVTVLVNIASISTNITTQICDRNGVQILIDIILADEADSIRQMASKAILSLANNCEAIRFEIVISLIRPLIYKMFSNISLVVNTINSSESKKTALSPILEDHESGRTHGRPNSRMSNDSYSFSPTRTAAQELPESPVSPQENSFRTNCSKLLTAIECLSILLKSNIFDQVESENHQKFSDYVGDILDDVGTSLLNALVFPLVLTQSNQQVSDELKLEIPKAALECIVNLLYIEFIVNESILSILFVLLSDYGSKISKSITYALPQFVQYNIFREEILYSDTNFSCVLRAVAKLNNEIDWAFFRKFVSRSCDFTAIDYTPTFVSLDQSRSTQFADIEMHSLLCFNRTWTFETAIAKYGVSKAGKWGYEFQLGSAGILQIGWVCSEYTPKEYGGWGVGDDMLSYAFDGARVRKWHGRDVNSDGYGEEWSFRDVVTCLIDFDNGTISYMLNGKDLGVAFENINANEIWYPAVSLTGEQWGTFLFGGELDKLIFCPTEYLPIPVPELDTFHSTEFLNTSNDLSNVDSEVFYSAPALEVEQTNESPQLQSSANLEENFKRIVELIDGKDKSETTFTAKEDLNNVTENLFENRELHIATTTEAVQSDEVSTAEMEGNITDQIPKSPKRKGKLQITTSANLDICMYYEVETGKIYYERCVHIGYITSPKQIISLVYLPHIQVIYLVKLSVAVTDNFLVEDLEKILETDAESPLVHVYYKAKTSLDHRTIGVGIDSTIDSVFFTFDGKRFGPFVPRNATFCTPYIRDLSRYILNFGQYDFVSPECNHSWSPSTFRNKID</sequence>
<dbReference type="SUPFAM" id="SSF49899">
    <property type="entry name" value="Concanavalin A-like lectins/glucanases"/>
    <property type="match status" value="1"/>
</dbReference>
<dbReference type="InterPro" id="IPR000225">
    <property type="entry name" value="Armadillo"/>
</dbReference>
<evidence type="ECO:0000313" key="6">
    <source>
        <dbReference type="EMBL" id="KAJ3258177.1"/>
    </source>
</evidence>
<evidence type="ECO:0000259" key="5">
    <source>
        <dbReference type="PROSITE" id="PS50188"/>
    </source>
</evidence>
<dbReference type="InterPro" id="IPR001870">
    <property type="entry name" value="B30.2/SPRY"/>
</dbReference>
<protein>
    <recommendedName>
        <fullName evidence="5">B30.2/SPRY domain-containing protein</fullName>
    </recommendedName>
</protein>
<dbReference type="PANTHER" id="PTHR13363">
    <property type="entry name" value="RING FINGER AND SRY DOMAIN-CONTAINING"/>
    <property type="match status" value="1"/>
</dbReference>
<dbReference type="GO" id="GO:0004842">
    <property type="term" value="F:ubiquitin-protein transferase activity"/>
    <property type="evidence" value="ECO:0007669"/>
    <property type="project" value="InterPro"/>
</dbReference>
<evidence type="ECO:0000256" key="3">
    <source>
        <dbReference type="ARBA" id="ARBA00022833"/>
    </source>
</evidence>
<dbReference type="GO" id="GO:0008270">
    <property type="term" value="F:zinc ion binding"/>
    <property type="evidence" value="ECO:0007669"/>
    <property type="project" value="UniProtKB-KW"/>
</dbReference>
<comment type="caution">
    <text evidence="6">The sequence shown here is derived from an EMBL/GenBank/DDBJ whole genome shotgun (WGS) entry which is preliminary data.</text>
</comment>
<organism evidence="6 7">
    <name type="scientific">Boothiomyces macroporosus</name>
    <dbReference type="NCBI Taxonomy" id="261099"/>
    <lineage>
        <taxon>Eukaryota</taxon>
        <taxon>Fungi</taxon>
        <taxon>Fungi incertae sedis</taxon>
        <taxon>Chytridiomycota</taxon>
        <taxon>Chytridiomycota incertae sedis</taxon>
        <taxon>Chytridiomycetes</taxon>
        <taxon>Rhizophydiales</taxon>
        <taxon>Terramycetaceae</taxon>
        <taxon>Boothiomyces</taxon>
    </lineage>
</organism>
<dbReference type="InterPro" id="IPR043136">
    <property type="entry name" value="B30.2/SPRY_sf"/>
</dbReference>
<dbReference type="InterPro" id="IPR003877">
    <property type="entry name" value="SPRY_dom"/>
</dbReference>
<dbReference type="PANTHER" id="PTHR13363:SF5">
    <property type="entry name" value="E3 UBIQUITIN-PROTEIN LIGASE RNF123"/>
    <property type="match status" value="1"/>
</dbReference>
<feature type="region of interest" description="Disordered" evidence="4">
    <location>
        <begin position="400"/>
        <end position="446"/>
    </location>
</feature>
<evidence type="ECO:0000256" key="1">
    <source>
        <dbReference type="ARBA" id="ARBA00022723"/>
    </source>
</evidence>
<dbReference type="SMART" id="SM00185">
    <property type="entry name" value="ARM"/>
    <property type="match status" value="4"/>
</dbReference>
<evidence type="ECO:0000313" key="7">
    <source>
        <dbReference type="Proteomes" id="UP001210925"/>
    </source>
</evidence>
<name>A0AAD5UHE2_9FUNG</name>
<dbReference type="EMBL" id="JADGKB010000030">
    <property type="protein sequence ID" value="KAJ3258177.1"/>
    <property type="molecule type" value="Genomic_DNA"/>
</dbReference>
<dbReference type="InterPro" id="IPR045129">
    <property type="entry name" value="RNF123/RKP/RSPRY1"/>
</dbReference>
<dbReference type="Proteomes" id="UP001210925">
    <property type="component" value="Unassembled WGS sequence"/>
</dbReference>
<feature type="compositionally biased region" description="Polar residues" evidence="4">
    <location>
        <begin position="417"/>
        <end position="432"/>
    </location>
</feature>
<gene>
    <name evidence="6" type="ORF">HK103_003995</name>
</gene>